<dbReference type="EMBL" id="UZAG01017544">
    <property type="protein sequence ID" value="VDO35274.1"/>
    <property type="molecule type" value="Genomic_DNA"/>
</dbReference>
<dbReference type="InterPro" id="IPR050370">
    <property type="entry name" value="HES_HEY"/>
</dbReference>
<feature type="domain" description="BHLH" evidence="6">
    <location>
        <begin position="47"/>
        <end position="104"/>
    </location>
</feature>
<comment type="subcellular location">
    <subcellularLocation>
        <location evidence="1">Nucleus</location>
    </subcellularLocation>
</comment>
<reference evidence="7 8" key="2">
    <citation type="submission" date="2018-11" db="EMBL/GenBank/DDBJ databases">
        <authorList>
            <consortium name="Pathogen Informatics"/>
        </authorList>
    </citation>
    <scope>NUCLEOTIDE SEQUENCE [LARGE SCALE GENOMIC DNA]</scope>
</reference>
<evidence type="ECO:0000256" key="4">
    <source>
        <dbReference type="ARBA" id="ARBA00023242"/>
    </source>
</evidence>
<dbReference type="InterPro" id="IPR011598">
    <property type="entry name" value="bHLH_dom"/>
</dbReference>
<dbReference type="InterPro" id="IPR036638">
    <property type="entry name" value="HLH_DNA-bd_sf"/>
</dbReference>
<name>A0A0R3QX90_9BILA</name>
<dbReference type="GO" id="GO:0046983">
    <property type="term" value="F:protein dimerization activity"/>
    <property type="evidence" value="ECO:0007669"/>
    <property type="project" value="InterPro"/>
</dbReference>
<sequence>MQKFRNLSQGMTDQVHSESTFCQRIRQHSMSQADVEKSDLEKGKTLTKKSNKPLIERKRRERINKCLFEMKQMLVDDVKNRSPSHFKWEKADVLEMSVAYIRQLRRCIAANSKAKKVFSLPYFVDGFSNCVREMQNYTLLEKWPVDLREYNNRLTSHLNARLHLLISEPAMKHETMSASLLCDCTGANIMYYNNHAYNNYQQTKIMQPSTFEILNHTNSVGCMIGTSRIKAHSEEKIEANCCEKAYLFRDNKFNDHSTANEEFTKTSCGGHRLWRPF</sequence>
<evidence type="ECO:0000256" key="5">
    <source>
        <dbReference type="SAM" id="MobiDB-lite"/>
    </source>
</evidence>
<evidence type="ECO:0000313" key="9">
    <source>
        <dbReference type="WBParaSite" id="BTMF_0001236201-mRNA-1"/>
    </source>
</evidence>
<evidence type="ECO:0000259" key="6">
    <source>
        <dbReference type="PROSITE" id="PS50888"/>
    </source>
</evidence>
<dbReference type="SUPFAM" id="SSF47459">
    <property type="entry name" value="HLH, helix-loop-helix DNA-binding domain"/>
    <property type="match status" value="1"/>
</dbReference>
<feature type="region of interest" description="Disordered" evidence="5">
    <location>
        <begin position="29"/>
        <end position="53"/>
    </location>
</feature>
<dbReference type="WBParaSite" id="BTMF_0001236201-mRNA-1">
    <property type="protein sequence ID" value="BTMF_0001236201-mRNA-1"/>
    <property type="gene ID" value="BTMF_0001236201"/>
</dbReference>
<dbReference type="SMART" id="SM00353">
    <property type="entry name" value="HLH"/>
    <property type="match status" value="1"/>
</dbReference>
<evidence type="ECO:0000256" key="2">
    <source>
        <dbReference type="ARBA" id="ARBA00023015"/>
    </source>
</evidence>
<feature type="compositionally biased region" description="Basic and acidic residues" evidence="5">
    <location>
        <begin position="34"/>
        <end position="44"/>
    </location>
</feature>
<dbReference type="PANTHER" id="PTHR10985">
    <property type="entry name" value="BASIC HELIX-LOOP-HELIX TRANSCRIPTION FACTOR, HES-RELATED"/>
    <property type="match status" value="1"/>
</dbReference>
<accession>A0A0R3QX90</accession>
<dbReference type="AlphaFoldDB" id="A0A0R3QX90"/>
<evidence type="ECO:0000313" key="8">
    <source>
        <dbReference type="Proteomes" id="UP000280834"/>
    </source>
</evidence>
<evidence type="ECO:0000256" key="1">
    <source>
        <dbReference type="ARBA" id="ARBA00004123"/>
    </source>
</evidence>
<keyword evidence="2" id="KW-0805">Transcription regulation</keyword>
<proteinExistence type="predicted"/>
<dbReference type="Gene3D" id="4.10.280.10">
    <property type="entry name" value="Helix-loop-helix DNA-binding domain"/>
    <property type="match status" value="1"/>
</dbReference>
<dbReference type="GO" id="GO:0005634">
    <property type="term" value="C:nucleus"/>
    <property type="evidence" value="ECO:0007669"/>
    <property type="project" value="UniProtKB-SubCell"/>
</dbReference>
<gene>
    <name evidence="7" type="ORF">BTMF_LOCUS10377</name>
</gene>
<evidence type="ECO:0000256" key="3">
    <source>
        <dbReference type="ARBA" id="ARBA00023163"/>
    </source>
</evidence>
<keyword evidence="8" id="KW-1185">Reference proteome</keyword>
<keyword evidence="3" id="KW-0804">Transcription</keyword>
<dbReference type="STRING" id="42155.A0A0R3QX90"/>
<protein>
    <submittedName>
        <fullName evidence="9">BHLH domain-containing protein</fullName>
    </submittedName>
</protein>
<dbReference type="Pfam" id="PF00010">
    <property type="entry name" value="HLH"/>
    <property type="match status" value="1"/>
</dbReference>
<dbReference type="PROSITE" id="PS50888">
    <property type="entry name" value="BHLH"/>
    <property type="match status" value="1"/>
</dbReference>
<organism evidence="9">
    <name type="scientific">Brugia timori</name>
    <dbReference type="NCBI Taxonomy" id="42155"/>
    <lineage>
        <taxon>Eukaryota</taxon>
        <taxon>Metazoa</taxon>
        <taxon>Ecdysozoa</taxon>
        <taxon>Nematoda</taxon>
        <taxon>Chromadorea</taxon>
        <taxon>Rhabditida</taxon>
        <taxon>Spirurina</taxon>
        <taxon>Spiruromorpha</taxon>
        <taxon>Filarioidea</taxon>
        <taxon>Onchocercidae</taxon>
        <taxon>Brugia</taxon>
    </lineage>
</organism>
<evidence type="ECO:0000313" key="7">
    <source>
        <dbReference type="EMBL" id="VDO35274.1"/>
    </source>
</evidence>
<dbReference type="Proteomes" id="UP000280834">
    <property type="component" value="Unassembled WGS sequence"/>
</dbReference>
<reference evidence="9" key="1">
    <citation type="submission" date="2017-02" db="UniProtKB">
        <authorList>
            <consortium name="WormBaseParasite"/>
        </authorList>
    </citation>
    <scope>IDENTIFICATION</scope>
</reference>
<keyword evidence="4" id="KW-0539">Nucleus</keyword>